<comment type="caution">
    <text evidence="1">The sequence shown here is derived from an EMBL/GenBank/DDBJ whole genome shotgun (WGS) entry which is preliminary data.</text>
</comment>
<name>A0ABN7UPV2_GIGMA</name>
<evidence type="ECO:0000313" key="2">
    <source>
        <dbReference type="Proteomes" id="UP000789901"/>
    </source>
</evidence>
<sequence>MNREKPKNIPVNAFKIDKYTSVESGKIKYLYLCAGKATSTKQIDQ</sequence>
<protein>
    <submittedName>
        <fullName evidence="1">16978_t:CDS:1</fullName>
    </submittedName>
</protein>
<proteinExistence type="predicted"/>
<dbReference type="EMBL" id="CAJVQB010004908">
    <property type="protein sequence ID" value="CAG8648771.1"/>
    <property type="molecule type" value="Genomic_DNA"/>
</dbReference>
<organism evidence="1 2">
    <name type="scientific">Gigaspora margarita</name>
    <dbReference type="NCBI Taxonomy" id="4874"/>
    <lineage>
        <taxon>Eukaryota</taxon>
        <taxon>Fungi</taxon>
        <taxon>Fungi incertae sedis</taxon>
        <taxon>Mucoromycota</taxon>
        <taxon>Glomeromycotina</taxon>
        <taxon>Glomeromycetes</taxon>
        <taxon>Diversisporales</taxon>
        <taxon>Gigasporaceae</taxon>
        <taxon>Gigaspora</taxon>
    </lineage>
</organism>
<gene>
    <name evidence="1" type="ORF">GMARGA_LOCUS9239</name>
</gene>
<reference evidence="1 2" key="1">
    <citation type="submission" date="2021-06" db="EMBL/GenBank/DDBJ databases">
        <authorList>
            <person name="Kallberg Y."/>
            <person name="Tangrot J."/>
            <person name="Rosling A."/>
        </authorList>
    </citation>
    <scope>NUCLEOTIDE SEQUENCE [LARGE SCALE GENOMIC DNA]</scope>
    <source>
        <strain evidence="1 2">120-4 pot B 10/14</strain>
    </source>
</reference>
<accession>A0ABN7UPV2</accession>
<dbReference type="Proteomes" id="UP000789901">
    <property type="component" value="Unassembled WGS sequence"/>
</dbReference>
<evidence type="ECO:0000313" key="1">
    <source>
        <dbReference type="EMBL" id="CAG8648771.1"/>
    </source>
</evidence>
<keyword evidence="2" id="KW-1185">Reference proteome</keyword>